<sequence length="116" mass="12702">MTQRARLQWNGQAATAAIQQAAARGALLGAEYVLAESRKRVPIEEGTLERSGATSVDPRWQTAAVSYDTPYARRVHEDMNARHAPGRSAKYLESVLPESTSTVQALIAAQVRRALR</sequence>
<dbReference type="AlphaFoldDB" id="A0A4Q9HXI2"/>
<dbReference type="Proteomes" id="UP000292452">
    <property type="component" value="Unassembled WGS sequence"/>
</dbReference>
<accession>A0A4Q9HXI2</accession>
<name>A0A4Q9HXI2_STRKA</name>
<keyword evidence="2" id="KW-1185">Reference proteome</keyword>
<gene>
    <name evidence="1" type="ORF">EYS09_14290</name>
</gene>
<organism evidence="1 2">
    <name type="scientific">Streptomyces kasugaensis</name>
    <dbReference type="NCBI Taxonomy" id="1946"/>
    <lineage>
        <taxon>Bacteria</taxon>
        <taxon>Bacillati</taxon>
        <taxon>Actinomycetota</taxon>
        <taxon>Actinomycetes</taxon>
        <taxon>Kitasatosporales</taxon>
        <taxon>Streptomycetaceae</taxon>
        <taxon>Streptomyces</taxon>
    </lineage>
</organism>
<dbReference type="EMBL" id="SIXH01000102">
    <property type="protein sequence ID" value="TBO59010.1"/>
    <property type="molecule type" value="Genomic_DNA"/>
</dbReference>
<evidence type="ECO:0000313" key="1">
    <source>
        <dbReference type="EMBL" id="TBO59010.1"/>
    </source>
</evidence>
<evidence type="ECO:0008006" key="3">
    <source>
        <dbReference type="Google" id="ProtNLM"/>
    </source>
</evidence>
<evidence type="ECO:0000313" key="2">
    <source>
        <dbReference type="Proteomes" id="UP000292452"/>
    </source>
</evidence>
<proteinExistence type="predicted"/>
<comment type="caution">
    <text evidence="1">The sequence shown here is derived from an EMBL/GenBank/DDBJ whole genome shotgun (WGS) entry which is preliminary data.</text>
</comment>
<protein>
    <recommendedName>
        <fullName evidence="3">HK97 gp10 family phage protein</fullName>
    </recommendedName>
</protein>
<dbReference type="RefSeq" id="WP_131123497.1">
    <property type="nucleotide sequence ID" value="NZ_SIXH01000102.1"/>
</dbReference>
<reference evidence="1 2" key="1">
    <citation type="submission" date="2019-02" db="EMBL/GenBank/DDBJ databases">
        <title>Draft Genome Sequence of Streptomyces sp. AM-2504, identified by 16S rRNA comparative analysis as a Streptomyces Kasugaensis strain.</title>
        <authorList>
            <person name="Napolioni V."/>
            <person name="Giuliodori A.M."/>
            <person name="Spurio R."/>
            <person name="Fabbretti A."/>
        </authorList>
    </citation>
    <scope>NUCLEOTIDE SEQUENCE [LARGE SCALE GENOMIC DNA]</scope>
    <source>
        <strain evidence="1 2">AM-2504</strain>
    </source>
</reference>